<dbReference type="InterPro" id="IPR006641">
    <property type="entry name" value="YqgF/RNaseH-like_dom"/>
</dbReference>
<dbReference type="InterPro" id="IPR032639">
    <property type="entry name" value="Tex_YqgF"/>
</dbReference>
<dbReference type="EMBL" id="JBHSMF010000010">
    <property type="protein sequence ID" value="MFC5499887.1"/>
    <property type="molecule type" value="Genomic_DNA"/>
</dbReference>
<evidence type="ECO:0000313" key="4">
    <source>
        <dbReference type="Proteomes" id="UP001596037"/>
    </source>
</evidence>
<evidence type="ECO:0000313" key="3">
    <source>
        <dbReference type="EMBL" id="MFC5499887.1"/>
    </source>
</evidence>
<dbReference type="InterPro" id="IPR044146">
    <property type="entry name" value="S1_Tex"/>
</dbReference>
<organism evidence="3 4">
    <name type="scientific">Caenimonas terrae</name>
    <dbReference type="NCBI Taxonomy" id="696074"/>
    <lineage>
        <taxon>Bacteria</taxon>
        <taxon>Pseudomonadati</taxon>
        <taxon>Pseudomonadota</taxon>
        <taxon>Betaproteobacteria</taxon>
        <taxon>Burkholderiales</taxon>
        <taxon>Comamonadaceae</taxon>
        <taxon>Caenimonas</taxon>
    </lineage>
</organism>
<dbReference type="Gene3D" id="1.10.10.650">
    <property type="entry name" value="RuvA domain 2-like"/>
    <property type="match status" value="1"/>
</dbReference>
<dbReference type="Pfam" id="PF12836">
    <property type="entry name" value="HHH_3"/>
    <property type="match status" value="1"/>
</dbReference>
<dbReference type="InterPro" id="IPR055179">
    <property type="entry name" value="Tex-like_central_region"/>
</dbReference>
<dbReference type="InterPro" id="IPR012340">
    <property type="entry name" value="NA-bd_OB-fold"/>
</dbReference>
<dbReference type="Pfam" id="PF17674">
    <property type="entry name" value="HHH_9"/>
    <property type="match status" value="1"/>
</dbReference>
<name>A0ABW0NIL4_9BURK</name>
<accession>A0ABW0NIL4</accession>
<dbReference type="Gene3D" id="3.30.420.140">
    <property type="entry name" value="YqgF/RNase H-like domain"/>
    <property type="match status" value="1"/>
</dbReference>
<protein>
    <submittedName>
        <fullName evidence="3">Tex family protein</fullName>
    </submittedName>
</protein>
<proteinExistence type="predicted"/>
<keyword evidence="4" id="KW-1185">Reference proteome</keyword>
<dbReference type="Gene3D" id="1.10.3500.10">
    <property type="entry name" value="Tex N-terminal region-like"/>
    <property type="match status" value="1"/>
</dbReference>
<dbReference type="PANTHER" id="PTHR10724">
    <property type="entry name" value="30S RIBOSOMAL PROTEIN S1"/>
    <property type="match status" value="1"/>
</dbReference>
<gene>
    <name evidence="3" type="ORF">ACFPOE_20260</name>
</gene>
<dbReference type="Gene3D" id="2.40.50.140">
    <property type="entry name" value="Nucleic acid-binding proteins"/>
    <property type="match status" value="1"/>
</dbReference>
<dbReference type="CDD" id="cd05685">
    <property type="entry name" value="S1_Tex"/>
    <property type="match status" value="1"/>
</dbReference>
<evidence type="ECO:0000256" key="1">
    <source>
        <dbReference type="SAM" id="MobiDB-lite"/>
    </source>
</evidence>
<dbReference type="InterPro" id="IPR010994">
    <property type="entry name" value="RuvA_2-like"/>
</dbReference>
<dbReference type="SMART" id="SM00732">
    <property type="entry name" value="YqgFc"/>
    <property type="match status" value="1"/>
</dbReference>
<dbReference type="InterPro" id="IPR037027">
    <property type="entry name" value="YqgF/RNaseH-like_dom_sf"/>
</dbReference>
<dbReference type="InterPro" id="IPR023323">
    <property type="entry name" value="Tex-like_dom_sf"/>
</dbReference>
<dbReference type="InterPro" id="IPR018974">
    <property type="entry name" value="Tex-like_N"/>
</dbReference>
<dbReference type="RefSeq" id="WP_376852135.1">
    <property type="nucleotide sequence ID" value="NZ_JBHSMF010000010.1"/>
</dbReference>
<feature type="compositionally biased region" description="Basic and acidic residues" evidence="1">
    <location>
        <begin position="749"/>
        <end position="762"/>
    </location>
</feature>
<dbReference type="Gene3D" id="1.10.150.310">
    <property type="entry name" value="Tex RuvX-like domain-like"/>
    <property type="match status" value="1"/>
</dbReference>
<dbReference type="InterPro" id="IPR003029">
    <property type="entry name" value="S1_domain"/>
</dbReference>
<dbReference type="Pfam" id="PF16921">
    <property type="entry name" value="Tex_YqgF"/>
    <property type="match status" value="1"/>
</dbReference>
<sequence length="794" mass="86798">MQKIIQQLAAELRAQANQVQTAVDLLDGGATVPFIARYRKEATGGLDDIQLRELEQRLGYLRELEERRGAVLKSIGEQGKLTPSLRAAIEAAPTKQELEDLYLPYKPRRRTKGQIAREAGIEPLADLLFADPTRVPADEAQAFVQAEKGEGGEDFTTVPAVLDGVRDILSERWAEQPTLVQTLREWLWQEGLFKSALAAGKDQNHPDVAKFRDYFGYDEPIGRVPSHRALAVFRGRQLEILDAKLVLPVEPEPGKPSIAEGKIALHLGWSHAGRAADDLLRKCMAWTWRVKLSLSTERDLFARLREDAEKVAIKVFADNLRDLLLAAPAGPRVVMGLDPGIRTGVKVAVVDATGKLVDTSTVFPHEPRRDWEGSLHTLAKLCEKHGVNLIAIGNGTASRETDKLAGDLMKRLSLTVRAEPVEAGVSTSSTRTEIQRVVVSEAGASVYSASEFASQEMPDVDVSLRGAASIARRLQDPLAELVKIDPKSIGVGQYQHDVNQGELMRSLEAVVEDCVNSVGVDLNTASVPLLSRVSGLSGTVAKSVVRWREANGAFRSRQQLLEVSGLGAKTFELSAGFLRIRGGENPLDMTGVHPETYPVVEKMLAQAGKPVAELMGRAEMLKTLRPELFANDKFGVITIRDILAELEKPGRDPRPDFKVARFNEGVEDIADLREGMVLEGTVSNVAAFGAFIDLGVHQDGLVHVSQLSHKFVTDAREIVKTGDIVKVKVMEVDVARKRIGLSMKLGDAPTRRDAPRENRYEGAGRGQRPPQGQRAPAAPMNTAMAGAFAKLQRK</sequence>
<dbReference type="SUPFAM" id="SSF158832">
    <property type="entry name" value="Tex N-terminal region-like"/>
    <property type="match status" value="1"/>
</dbReference>
<feature type="region of interest" description="Disordered" evidence="1">
    <location>
        <begin position="745"/>
        <end position="780"/>
    </location>
</feature>
<dbReference type="SUPFAM" id="SSF53098">
    <property type="entry name" value="Ribonuclease H-like"/>
    <property type="match status" value="1"/>
</dbReference>
<dbReference type="InterPro" id="IPR041692">
    <property type="entry name" value="HHH_9"/>
</dbReference>
<dbReference type="InterPro" id="IPR012337">
    <property type="entry name" value="RNaseH-like_sf"/>
</dbReference>
<evidence type="ECO:0000259" key="2">
    <source>
        <dbReference type="PROSITE" id="PS50126"/>
    </source>
</evidence>
<dbReference type="PROSITE" id="PS50126">
    <property type="entry name" value="S1"/>
    <property type="match status" value="1"/>
</dbReference>
<dbReference type="Pfam" id="PF09371">
    <property type="entry name" value="Tex_N"/>
    <property type="match status" value="1"/>
</dbReference>
<dbReference type="InterPro" id="IPR023319">
    <property type="entry name" value="Tex-like_HTH_dom_sf"/>
</dbReference>
<dbReference type="Pfam" id="PF22706">
    <property type="entry name" value="Tex_central_region"/>
    <property type="match status" value="1"/>
</dbReference>
<dbReference type="Pfam" id="PF00575">
    <property type="entry name" value="S1"/>
    <property type="match status" value="1"/>
</dbReference>
<feature type="compositionally biased region" description="Low complexity" evidence="1">
    <location>
        <begin position="766"/>
        <end position="779"/>
    </location>
</feature>
<reference evidence="4" key="1">
    <citation type="journal article" date="2019" name="Int. J. Syst. Evol. Microbiol.">
        <title>The Global Catalogue of Microorganisms (GCM) 10K type strain sequencing project: providing services to taxonomists for standard genome sequencing and annotation.</title>
        <authorList>
            <consortium name="The Broad Institute Genomics Platform"/>
            <consortium name="The Broad Institute Genome Sequencing Center for Infectious Disease"/>
            <person name="Wu L."/>
            <person name="Ma J."/>
        </authorList>
    </citation>
    <scope>NUCLEOTIDE SEQUENCE [LARGE SCALE GENOMIC DNA]</scope>
    <source>
        <strain evidence="4">CCUG 57401</strain>
    </source>
</reference>
<dbReference type="InterPro" id="IPR050437">
    <property type="entry name" value="Ribos_protein_bS1-like"/>
</dbReference>
<dbReference type="SMART" id="SM00316">
    <property type="entry name" value="S1"/>
    <property type="match status" value="1"/>
</dbReference>
<feature type="domain" description="S1 motif" evidence="2">
    <location>
        <begin position="675"/>
        <end position="744"/>
    </location>
</feature>
<comment type="caution">
    <text evidence="3">The sequence shown here is derived from an EMBL/GenBank/DDBJ whole genome shotgun (WGS) entry which is preliminary data.</text>
</comment>
<dbReference type="SUPFAM" id="SSF50249">
    <property type="entry name" value="Nucleic acid-binding proteins"/>
    <property type="match status" value="1"/>
</dbReference>
<dbReference type="SUPFAM" id="SSF47781">
    <property type="entry name" value="RuvA domain 2-like"/>
    <property type="match status" value="2"/>
</dbReference>
<dbReference type="Proteomes" id="UP001596037">
    <property type="component" value="Unassembled WGS sequence"/>
</dbReference>
<dbReference type="PANTHER" id="PTHR10724:SF10">
    <property type="entry name" value="S1 RNA-BINDING DOMAIN-CONTAINING PROTEIN 1"/>
    <property type="match status" value="1"/>
</dbReference>